<evidence type="ECO:0000313" key="3">
    <source>
        <dbReference type="Proteomes" id="UP001218188"/>
    </source>
</evidence>
<proteinExistence type="predicted"/>
<feature type="region of interest" description="Disordered" evidence="1">
    <location>
        <begin position="182"/>
        <end position="223"/>
    </location>
</feature>
<dbReference type="EMBL" id="JARJCM010000109">
    <property type="protein sequence ID" value="KAJ7028777.1"/>
    <property type="molecule type" value="Genomic_DNA"/>
</dbReference>
<organism evidence="2 3">
    <name type="scientific">Mycena alexandri</name>
    <dbReference type="NCBI Taxonomy" id="1745969"/>
    <lineage>
        <taxon>Eukaryota</taxon>
        <taxon>Fungi</taxon>
        <taxon>Dikarya</taxon>
        <taxon>Basidiomycota</taxon>
        <taxon>Agaricomycotina</taxon>
        <taxon>Agaricomycetes</taxon>
        <taxon>Agaricomycetidae</taxon>
        <taxon>Agaricales</taxon>
        <taxon>Marasmiineae</taxon>
        <taxon>Mycenaceae</taxon>
        <taxon>Mycena</taxon>
    </lineage>
</organism>
<dbReference type="AlphaFoldDB" id="A0AAD6WXE8"/>
<sequence>MGTQTHPSTPKFIPLLGLTTPSTLFEQVRLACPPLWLLVHPPPHLPPPPTSFCLPDPCTVKRAHIVVTQHRCAPAAPSPVLPRPFHYAYPHRRGILRLVVVAQLPPLPLAGGILGLIVVAQLHPFLHPTPLYPPNQDTHAIPFSLSPRSSGPQSAPMWMRTDFPASKCAHCKEAECRARSGTEHEAQATAAPPHRTPSRESGSRARVFDPDSSDEDNGHSIEQESQAPLFWALRSSGDARRACFSPVVDHCISLV</sequence>
<evidence type="ECO:0000256" key="1">
    <source>
        <dbReference type="SAM" id="MobiDB-lite"/>
    </source>
</evidence>
<gene>
    <name evidence="2" type="ORF">C8F04DRAFT_1265736</name>
</gene>
<keyword evidence="3" id="KW-1185">Reference proteome</keyword>
<feature type="compositionally biased region" description="Basic and acidic residues" evidence="1">
    <location>
        <begin position="197"/>
        <end position="209"/>
    </location>
</feature>
<dbReference type="Proteomes" id="UP001218188">
    <property type="component" value="Unassembled WGS sequence"/>
</dbReference>
<comment type="caution">
    <text evidence="2">The sequence shown here is derived from an EMBL/GenBank/DDBJ whole genome shotgun (WGS) entry which is preliminary data.</text>
</comment>
<accession>A0AAD6WXE8</accession>
<reference evidence="2" key="1">
    <citation type="submission" date="2023-03" db="EMBL/GenBank/DDBJ databases">
        <title>Massive genome expansion in bonnet fungi (Mycena s.s.) driven by repeated elements and novel gene families across ecological guilds.</title>
        <authorList>
            <consortium name="Lawrence Berkeley National Laboratory"/>
            <person name="Harder C.B."/>
            <person name="Miyauchi S."/>
            <person name="Viragh M."/>
            <person name="Kuo A."/>
            <person name="Thoen E."/>
            <person name="Andreopoulos B."/>
            <person name="Lu D."/>
            <person name="Skrede I."/>
            <person name="Drula E."/>
            <person name="Henrissat B."/>
            <person name="Morin E."/>
            <person name="Kohler A."/>
            <person name="Barry K."/>
            <person name="LaButti K."/>
            <person name="Morin E."/>
            <person name="Salamov A."/>
            <person name="Lipzen A."/>
            <person name="Mereny Z."/>
            <person name="Hegedus B."/>
            <person name="Baldrian P."/>
            <person name="Stursova M."/>
            <person name="Weitz H."/>
            <person name="Taylor A."/>
            <person name="Grigoriev I.V."/>
            <person name="Nagy L.G."/>
            <person name="Martin F."/>
            <person name="Kauserud H."/>
        </authorList>
    </citation>
    <scope>NUCLEOTIDE SEQUENCE</scope>
    <source>
        <strain evidence="2">CBHHK200</strain>
    </source>
</reference>
<evidence type="ECO:0000313" key="2">
    <source>
        <dbReference type="EMBL" id="KAJ7028777.1"/>
    </source>
</evidence>
<protein>
    <submittedName>
        <fullName evidence="2">Uncharacterized protein</fullName>
    </submittedName>
</protein>
<name>A0AAD6WXE8_9AGAR</name>